<protein>
    <submittedName>
        <fullName evidence="2">Uncharacterized protein</fullName>
    </submittedName>
</protein>
<keyword evidence="3" id="KW-1185">Reference proteome</keyword>
<feature type="compositionally biased region" description="Polar residues" evidence="1">
    <location>
        <begin position="1"/>
        <end position="16"/>
    </location>
</feature>
<dbReference type="AlphaFoldDB" id="A0AAV7NWK6"/>
<feature type="compositionally biased region" description="Polar residues" evidence="1">
    <location>
        <begin position="44"/>
        <end position="55"/>
    </location>
</feature>
<sequence>MSSPKRSNGFPRNQQRNGEEPTAERRGGEDGRNQQRTGEEETTPEQSRQRQQQHNNPHKVRWDEQEAKR</sequence>
<feature type="compositionally biased region" description="Basic and acidic residues" evidence="1">
    <location>
        <begin position="60"/>
        <end position="69"/>
    </location>
</feature>
<evidence type="ECO:0000256" key="1">
    <source>
        <dbReference type="SAM" id="MobiDB-lite"/>
    </source>
</evidence>
<organism evidence="2 3">
    <name type="scientific">Pleurodeles waltl</name>
    <name type="common">Iberian ribbed newt</name>
    <dbReference type="NCBI Taxonomy" id="8319"/>
    <lineage>
        <taxon>Eukaryota</taxon>
        <taxon>Metazoa</taxon>
        <taxon>Chordata</taxon>
        <taxon>Craniata</taxon>
        <taxon>Vertebrata</taxon>
        <taxon>Euteleostomi</taxon>
        <taxon>Amphibia</taxon>
        <taxon>Batrachia</taxon>
        <taxon>Caudata</taxon>
        <taxon>Salamandroidea</taxon>
        <taxon>Salamandridae</taxon>
        <taxon>Pleurodelinae</taxon>
        <taxon>Pleurodeles</taxon>
    </lineage>
</organism>
<comment type="caution">
    <text evidence="2">The sequence shown here is derived from an EMBL/GenBank/DDBJ whole genome shotgun (WGS) entry which is preliminary data.</text>
</comment>
<accession>A0AAV7NWK6</accession>
<gene>
    <name evidence="2" type="ORF">NDU88_008557</name>
</gene>
<reference evidence="2" key="1">
    <citation type="journal article" date="2022" name="bioRxiv">
        <title>Sequencing and chromosome-scale assembly of the giantPleurodeles waltlgenome.</title>
        <authorList>
            <person name="Brown T."/>
            <person name="Elewa A."/>
            <person name="Iarovenko S."/>
            <person name="Subramanian E."/>
            <person name="Araus A.J."/>
            <person name="Petzold A."/>
            <person name="Susuki M."/>
            <person name="Suzuki K.-i.T."/>
            <person name="Hayashi T."/>
            <person name="Toyoda A."/>
            <person name="Oliveira C."/>
            <person name="Osipova E."/>
            <person name="Leigh N.D."/>
            <person name="Simon A."/>
            <person name="Yun M.H."/>
        </authorList>
    </citation>
    <scope>NUCLEOTIDE SEQUENCE</scope>
    <source>
        <strain evidence="2">20211129_DDA</strain>
        <tissue evidence="2">Liver</tissue>
    </source>
</reference>
<proteinExistence type="predicted"/>
<name>A0AAV7NWK6_PLEWA</name>
<feature type="compositionally biased region" description="Basic and acidic residues" evidence="1">
    <location>
        <begin position="17"/>
        <end position="39"/>
    </location>
</feature>
<feature type="region of interest" description="Disordered" evidence="1">
    <location>
        <begin position="1"/>
        <end position="69"/>
    </location>
</feature>
<dbReference type="Proteomes" id="UP001066276">
    <property type="component" value="Chromosome 8"/>
</dbReference>
<dbReference type="EMBL" id="JANPWB010000012">
    <property type="protein sequence ID" value="KAJ1120387.1"/>
    <property type="molecule type" value="Genomic_DNA"/>
</dbReference>
<evidence type="ECO:0000313" key="3">
    <source>
        <dbReference type="Proteomes" id="UP001066276"/>
    </source>
</evidence>
<evidence type="ECO:0000313" key="2">
    <source>
        <dbReference type="EMBL" id="KAJ1120387.1"/>
    </source>
</evidence>